<evidence type="ECO:0000313" key="7">
    <source>
        <dbReference type="Proteomes" id="UP001177935"/>
    </source>
</evidence>
<reference evidence="4" key="2">
    <citation type="submission" date="2023-07" db="EMBL/GenBank/DDBJ databases">
        <title>Genome content predicts the carbon catabolic preferences of heterotrophic bacteria.</title>
        <authorList>
            <person name="Gralka M."/>
        </authorList>
    </citation>
    <scope>NUCLEOTIDE SEQUENCE</scope>
    <source>
        <strain evidence="4">6E02</strain>
    </source>
</reference>
<comment type="caution">
    <text evidence="4">The sequence shown here is derived from an EMBL/GenBank/DDBJ whole genome shotgun (WGS) entry which is preliminary data.</text>
</comment>
<sequence>MPMLPALFMSVPLFARSHGMSERQVLDRLDNADLPEVEKELDAGKRYVDLVELAARMEAGQFKLSILRKKS</sequence>
<gene>
    <name evidence="6" type="ORF">ACED33_26340</name>
    <name evidence="1" type="ORF">L8R85_02835</name>
    <name evidence="2" type="ORF">L8R85_24930</name>
    <name evidence="3" type="ORF">L8R85_25750</name>
    <name evidence="4" type="ORF">Q8W42_19900</name>
    <name evidence="5" type="ORF">Q8W42_25180</name>
</gene>
<evidence type="ECO:0000313" key="4">
    <source>
        <dbReference type="EMBL" id="MDP2502981.1"/>
    </source>
</evidence>
<dbReference type="GeneID" id="93899080"/>
<evidence type="ECO:0000313" key="6">
    <source>
        <dbReference type="EMBL" id="MEZ8184177.1"/>
    </source>
</evidence>
<reference evidence="6 8" key="3">
    <citation type="submission" date="2024-06" db="EMBL/GenBank/DDBJ databases">
        <authorList>
            <person name="Steensen K."/>
            <person name="Seneca J."/>
            <person name="Bartlau N."/>
            <person name="Yu A.X."/>
            <person name="Polz M.F."/>
        </authorList>
    </citation>
    <scope>NUCLEOTIDE SEQUENCE [LARGE SCALE GENOMIC DNA]</scope>
    <source>
        <strain evidence="6 8">1F145</strain>
    </source>
</reference>
<reference evidence="1" key="1">
    <citation type="submission" date="2022-01" db="EMBL/GenBank/DDBJ databases">
        <title>Vibrio aestuarianus Clade A and Clade B isolates are associated with Pacific oyster (Crassostrea gigas) disease outbreaks across Ireland.</title>
        <authorList>
            <person name="Coyle N."/>
            <person name="O'Toole C."/>
            <person name="Thomas J.C.L."/>
            <person name="Ryder D."/>
            <person name="Cheslett D."/>
            <person name="Feist S."/>
            <person name="Bean T."/>
            <person name="Joseph A."/>
            <person name="Waina A."/>
            <person name="Feil E."/>
            <person name="Verner-Jeffreys D.W."/>
        </authorList>
    </citation>
    <scope>NUCLEOTIDE SEQUENCE</scope>
    <source>
        <strain evidence="1">S/17/14 A</strain>
    </source>
</reference>
<dbReference type="Proteomes" id="UP001159663">
    <property type="component" value="Unassembled WGS sequence"/>
</dbReference>
<protein>
    <submittedName>
        <fullName evidence="4">Uncharacterized protein</fullName>
    </submittedName>
</protein>
<dbReference type="RefSeq" id="WP_017084672.1">
    <property type="nucleotide sequence ID" value="NZ_CAWMQV010000086.1"/>
</dbReference>
<dbReference type="EMBL" id="JBGOOW010000125">
    <property type="protein sequence ID" value="MEZ8184177.1"/>
    <property type="molecule type" value="Genomic_DNA"/>
</dbReference>
<dbReference type="EMBL" id="JAKMYX010000205">
    <property type="protein sequence ID" value="MDH5924399.1"/>
    <property type="molecule type" value="Genomic_DNA"/>
</dbReference>
<dbReference type="Proteomes" id="UP001569200">
    <property type="component" value="Unassembled WGS sequence"/>
</dbReference>
<evidence type="ECO:0000313" key="5">
    <source>
        <dbReference type="EMBL" id="MDP2503981.1"/>
    </source>
</evidence>
<evidence type="ECO:0000313" key="2">
    <source>
        <dbReference type="EMBL" id="MDH5924250.1"/>
    </source>
</evidence>
<name>A0A0P6YPS1_VIBSP</name>
<organism evidence="4 7">
    <name type="scientific">Vibrio splendidus</name>
    <dbReference type="NCBI Taxonomy" id="29497"/>
    <lineage>
        <taxon>Bacteria</taxon>
        <taxon>Pseudomonadati</taxon>
        <taxon>Pseudomonadota</taxon>
        <taxon>Gammaproteobacteria</taxon>
        <taxon>Vibrionales</taxon>
        <taxon>Vibrionaceae</taxon>
        <taxon>Vibrio</taxon>
    </lineage>
</organism>
<dbReference type="EMBL" id="JAKMYX010000181">
    <property type="protein sequence ID" value="MDH5924250.1"/>
    <property type="molecule type" value="Genomic_DNA"/>
</dbReference>
<dbReference type="Proteomes" id="UP001177935">
    <property type="component" value="Unassembled WGS sequence"/>
</dbReference>
<evidence type="ECO:0000313" key="3">
    <source>
        <dbReference type="EMBL" id="MDH5924399.1"/>
    </source>
</evidence>
<accession>A0A0P6YPS1</accession>
<keyword evidence="8" id="KW-1185">Reference proteome</keyword>
<dbReference type="EMBL" id="JAUYVL010000016">
    <property type="protein sequence ID" value="MDP2502981.1"/>
    <property type="molecule type" value="Genomic_DNA"/>
</dbReference>
<dbReference type="EMBL" id="JAUYVL010000029">
    <property type="protein sequence ID" value="MDP2503981.1"/>
    <property type="molecule type" value="Genomic_DNA"/>
</dbReference>
<dbReference type="AlphaFoldDB" id="A0A0P6YPS1"/>
<dbReference type="OrthoDB" id="9870290at2"/>
<evidence type="ECO:0000313" key="1">
    <source>
        <dbReference type="EMBL" id="MDH5919952.1"/>
    </source>
</evidence>
<evidence type="ECO:0000313" key="8">
    <source>
        <dbReference type="Proteomes" id="UP001569200"/>
    </source>
</evidence>
<dbReference type="EMBL" id="JAKMYX010000005">
    <property type="protein sequence ID" value="MDH5919952.1"/>
    <property type="molecule type" value="Genomic_DNA"/>
</dbReference>
<proteinExistence type="predicted"/>